<gene>
    <name evidence="3" type="ORF">PYCCODRAFT_1439521</name>
</gene>
<dbReference type="InterPro" id="IPR000719">
    <property type="entry name" value="Prot_kinase_dom"/>
</dbReference>
<dbReference type="GO" id="GO:0004672">
    <property type="term" value="F:protein kinase activity"/>
    <property type="evidence" value="ECO:0007669"/>
    <property type="project" value="InterPro"/>
</dbReference>
<reference evidence="3 4" key="1">
    <citation type="journal article" date="2015" name="Biotechnol. Biofuels">
        <title>Enhanced degradation of softwood versus hardwood by the white-rot fungus Pycnoporus coccineus.</title>
        <authorList>
            <person name="Couturier M."/>
            <person name="Navarro D."/>
            <person name="Chevret D."/>
            <person name="Henrissat B."/>
            <person name="Piumi F."/>
            <person name="Ruiz-Duenas F.J."/>
            <person name="Martinez A.T."/>
            <person name="Grigoriev I.V."/>
            <person name="Riley R."/>
            <person name="Lipzen A."/>
            <person name="Berrin J.G."/>
            <person name="Master E.R."/>
            <person name="Rosso M.N."/>
        </authorList>
    </citation>
    <scope>NUCLEOTIDE SEQUENCE [LARGE SCALE GENOMIC DNA]</scope>
    <source>
        <strain evidence="3 4">BRFM310</strain>
    </source>
</reference>
<dbReference type="Gene3D" id="1.10.510.10">
    <property type="entry name" value="Transferase(Phosphotransferase) domain 1"/>
    <property type="match status" value="1"/>
</dbReference>
<name>A0A1Y2IE57_TRAC3</name>
<dbReference type="EMBL" id="KZ084141">
    <property type="protein sequence ID" value="OSC98191.1"/>
    <property type="molecule type" value="Genomic_DNA"/>
</dbReference>
<organism evidence="3 4">
    <name type="scientific">Trametes coccinea (strain BRFM310)</name>
    <name type="common">Pycnoporus coccineus</name>
    <dbReference type="NCBI Taxonomy" id="1353009"/>
    <lineage>
        <taxon>Eukaryota</taxon>
        <taxon>Fungi</taxon>
        <taxon>Dikarya</taxon>
        <taxon>Basidiomycota</taxon>
        <taxon>Agaricomycotina</taxon>
        <taxon>Agaricomycetes</taxon>
        <taxon>Polyporales</taxon>
        <taxon>Polyporaceae</taxon>
        <taxon>Trametes</taxon>
    </lineage>
</organism>
<dbReference type="PROSITE" id="PS50011">
    <property type="entry name" value="PROTEIN_KINASE_DOM"/>
    <property type="match status" value="1"/>
</dbReference>
<dbReference type="GO" id="GO:0005524">
    <property type="term" value="F:ATP binding"/>
    <property type="evidence" value="ECO:0007669"/>
    <property type="project" value="InterPro"/>
</dbReference>
<evidence type="ECO:0000313" key="3">
    <source>
        <dbReference type="EMBL" id="OSC98191.1"/>
    </source>
</evidence>
<protein>
    <recommendedName>
        <fullName evidence="2">Protein kinase domain-containing protein</fullName>
    </recommendedName>
</protein>
<accession>A0A1Y2IE57</accession>
<dbReference type="Proteomes" id="UP000193067">
    <property type="component" value="Unassembled WGS sequence"/>
</dbReference>
<dbReference type="AlphaFoldDB" id="A0A1Y2IE57"/>
<feature type="region of interest" description="Disordered" evidence="1">
    <location>
        <begin position="1"/>
        <end position="24"/>
    </location>
</feature>
<evidence type="ECO:0000259" key="2">
    <source>
        <dbReference type="PROSITE" id="PS50011"/>
    </source>
</evidence>
<sequence>MASINHPDGCVGARTKVQEDDPGESVIPHHILHDPELRRRRIVLKSVLKPDVVFRTASENAPNYVVKAFDLNTEELQIYERLLGDLKRPANHTPPSEILRSTQPFLIMPVLSELTTYVLTDTSLRFGLRVFYELIQGVEYLHDLHIAHLDIYPGNAMVALPYDTTFHKSLVPDRIYIIDFDTARQFSLGPGVQPAIILPETQPHPPNGLTHFDPYSWDVYCLGRMFEYFLEVCYASEGLQPPWIARRYVQWLVGNERGCTKTCRCRPRAKTARRVLTLIRWVLPVIEALQSLADKFSNRT</sequence>
<evidence type="ECO:0000256" key="1">
    <source>
        <dbReference type="SAM" id="MobiDB-lite"/>
    </source>
</evidence>
<evidence type="ECO:0000313" key="4">
    <source>
        <dbReference type="Proteomes" id="UP000193067"/>
    </source>
</evidence>
<dbReference type="OrthoDB" id="4062651at2759"/>
<feature type="domain" description="Protein kinase" evidence="2">
    <location>
        <begin position="1"/>
        <end position="300"/>
    </location>
</feature>
<keyword evidence="4" id="KW-1185">Reference proteome</keyword>
<proteinExistence type="predicted"/>
<dbReference type="InterPro" id="IPR011009">
    <property type="entry name" value="Kinase-like_dom_sf"/>
</dbReference>
<dbReference type="SUPFAM" id="SSF56112">
    <property type="entry name" value="Protein kinase-like (PK-like)"/>
    <property type="match status" value="1"/>
</dbReference>